<sequence>MQKSKELGLIRGDLDVARSIEPKYVDTAIEQLGLQKLWTPYDAGNRLLVR</sequence>
<reference evidence="1 2" key="1">
    <citation type="submission" date="2024-09" db="EMBL/GenBank/DDBJ databases">
        <authorList>
            <person name="Sun Q."/>
            <person name="Mori K."/>
        </authorList>
    </citation>
    <scope>NUCLEOTIDE SEQUENCE [LARGE SCALE GENOMIC DNA]</scope>
    <source>
        <strain evidence="1 2">NCAIM B.01794</strain>
    </source>
</reference>
<keyword evidence="2" id="KW-1185">Reference proteome</keyword>
<dbReference type="EMBL" id="JBHLSS010000073">
    <property type="protein sequence ID" value="MFC0710209.1"/>
    <property type="molecule type" value="Genomic_DNA"/>
</dbReference>
<evidence type="ECO:0000313" key="1">
    <source>
        <dbReference type="EMBL" id="MFC0710209.1"/>
    </source>
</evidence>
<name>A0ABV6SL00_AZOPA</name>
<evidence type="ECO:0000313" key="2">
    <source>
        <dbReference type="Proteomes" id="UP001589891"/>
    </source>
</evidence>
<comment type="caution">
    <text evidence="1">The sequence shown here is derived from an EMBL/GenBank/DDBJ whole genome shotgun (WGS) entry which is preliminary data.</text>
</comment>
<dbReference type="Proteomes" id="UP001589891">
    <property type="component" value="Unassembled WGS sequence"/>
</dbReference>
<gene>
    <name evidence="1" type="ORF">ACFFGX_11795</name>
</gene>
<dbReference type="Gene3D" id="3.40.190.10">
    <property type="entry name" value="Periplasmic binding protein-like II"/>
    <property type="match status" value="1"/>
</dbReference>
<organism evidence="1 2">
    <name type="scientific">Azorhizophilus paspali</name>
    <name type="common">Azotobacter paspali</name>
    <dbReference type="NCBI Taxonomy" id="69963"/>
    <lineage>
        <taxon>Bacteria</taxon>
        <taxon>Pseudomonadati</taxon>
        <taxon>Pseudomonadota</taxon>
        <taxon>Gammaproteobacteria</taxon>
        <taxon>Pseudomonadales</taxon>
        <taxon>Pseudomonadaceae</taxon>
        <taxon>Azorhizophilus</taxon>
    </lineage>
</organism>
<accession>A0ABV6SL00</accession>
<dbReference type="RefSeq" id="WP_376946021.1">
    <property type="nucleotide sequence ID" value="NZ_CP171449.1"/>
</dbReference>
<proteinExistence type="predicted"/>
<protein>
    <submittedName>
        <fullName evidence="1">Uncharacterized protein</fullName>
    </submittedName>
</protein>